<evidence type="ECO:0000256" key="4">
    <source>
        <dbReference type="SAM" id="MobiDB-lite"/>
    </source>
</evidence>
<organism evidence="5 6">
    <name type="scientific">Symbiodinium necroappetens</name>
    <dbReference type="NCBI Taxonomy" id="1628268"/>
    <lineage>
        <taxon>Eukaryota</taxon>
        <taxon>Sar</taxon>
        <taxon>Alveolata</taxon>
        <taxon>Dinophyceae</taxon>
        <taxon>Suessiales</taxon>
        <taxon>Symbiodiniaceae</taxon>
        <taxon>Symbiodinium</taxon>
    </lineage>
</organism>
<dbReference type="Proteomes" id="UP000601435">
    <property type="component" value="Unassembled WGS sequence"/>
</dbReference>
<evidence type="ECO:0000256" key="1">
    <source>
        <dbReference type="ARBA" id="ARBA00022737"/>
    </source>
</evidence>
<dbReference type="Pfam" id="PF12796">
    <property type="entry name" value="Ank_2"/>
    <property type="match status" value="3"/>
</dbReference>
<evidence type="ECO:0000256" key="2">
    <source>
        <dbReference type="ARBA" id="ARBA00023043"/>
    </source>
</evidence>
<feature type="repeat" description="ANK" evidence="3">
    <location>
        <begin position="648"/>
        <end position="681"/>
    </location>
</feature>
<reference evidence="5" key="1">
    <citation type="submission" date="2021-02" db="EMBL/GenBank/DDBJ databases">
        <authorList>
            <person name="Dougan E. K."/>
            <person name="Rhodes N."/>
            <person name="Thang M."/>
            <person name="Chan C."/>
        </authorList>
    </citation>
    <scope>NUCLEOTIDE SEQUENCE</scope>
</reference>
<evidence type="ECO:0000256" key="3">
    <source>
        <dbReference type="PROSITE-ProRule" id="PRU00023"/>
    </source>
</evidence>
<evidence type="ECO:0000313" key="5">
    <source>
        <dbReference type="EMBL" id="CAE7409053.1"/>
    </source>
</evidence>
<keyword evidence="2 3" id="KW-0040">ANK repeat</keyword>
<comment type="caution">
    <text evidence="5">The sequence shown here is derived from an EMBL/GenBank/DDBJ whole genome shotgun (WGS) entry which is preliminary data.</text>
</comment>
<proteinExistence type="predicted"/>
<dbReference type="EMBL" id="CAJNJA010017838">
    <property type="protein sequence ID" value="CAE7409053.1"/>
    <property type="molecule type" value="Genomic_DNA"/>
</dbReference>
<dbReference type="PANTHER" id="PTHR24173">
    <property type="entry name" value="ANKYRIN REPEAT CONTAINING"/>
    <property type="match status" value="1"/>
</dbReference>
<dbReference type="SUPFAM" id="SSF48403">
    <property type="entry name" value="Ankyrin repeat"/>
    <property type="match status" value="1"/>
</dbReference>
<keyword evidence="6" id="KW-1185">Reference proteome</keyword>
<evidence type="ECO:0000313" key="6">
    <source>
        <dbReference type="Proteomes" id="UP000601435"/>
    </source>
</evidence>
<keyword evidence="1" id="KW-0677">Repeat</keyword>
<dbReference type="PROSITE" id="PS50088">
    <property type="entry name" value="ANK_REPEAT"/>
    <property type="match status" value="3"/>
</dbReference>
<accession>A0A812QXC4</accession>
<dbReference type="OrthoDB" id="341259at2759"/>
<gene>
    <name evidence="5" type="primary">KIDINS220</name>
    <name evidence="5" type="ORF">SNEC2469_LOCUS11253</name>
</gene>
<dbReference type="AlphaFoldDB" id="A0A812QXC4"/>
<name>A0A812QXC4_9DINO</name>
<feature type="repeat" description="ANK" evidence="3">
    <location>
        <begin position="682"/>
        <end position="714"/>
    </location>
</feature>
<feature type="repeat" description="ANK" evidence="3">
    <location>
        <begin position="821"/>
        <end position="854"/>
    </location>
</feature>
<feature type="region of interest" description="Disordered" evidence="4">
    <location>
        <begin position="620"/>
        <end position="640"/>
    </location>
</feature>
<dbReference type="PANTHER" id="PTHR24173:SF74">
    <property type="entry name" value="ANKYRIN REPEAT DOMAIN-CONTAINING PROTEIN 16"/>
    <property type="match status" value="1"/>
</dbReference>
<feature type="non-terminal residue" evidence="5">
    <location>
        <position position="1000"/>
    </location>
</feature>
<dbReference type="Gene3D" id="1.25.40.20">
    <property type="entry name" value="Ankyrin repeat-containing domain"/>
    <property type="match status" value="3"/>
</dbReference>
<dbReference type="InterPro" id="IPR036770">
    <property type="entry name" value="Ankyrin_rpt-contain_sf"/>
</dbReference>
<feature type="non-terminal residue" evidence="5">
    <location>
        <position position="1"/>
    </location>
</feature>
<protein>
    <submittedName>
        <fullName evidence="5">KIDINS220 protein</fullName>
    </submittedName>
</protein>
<dbReference type="PROSITE" id="PS50297">
    <property type="entry name" value="ANK_REP_REGION"/>
    <property type="match status" value="1"/>
</dbReference>
<dbReference type="InterPro" id="IPR002110">
    <property type="entry name" value="Ankyrin_rpt"/>
</dbReference>
<sequence length="1000" mass="110053">VATADAAPYTEENSRWNVNFERQHVPERYHGKWEGPVTDADEKGAASILLNRSVSVPSGHRPCRRPRVPPLLAEVPWPVVPGTLPCPWKLRGEVAVTSQEVRLRLSLSELTRLQFLCHRCKFASQLVGFSTEARLAGVDLRSPAGSISVSDEVPATRLFYALPEHGTLSSCVSEMNWHARLTVTHGVATALWILHSMGDSYAHLSEESIGVSSAGRAELMGMGLSSLHRGTQHSDQLRDLDQFGHVLDFVLAARGTDWPQEVAELLRDLASQCRASSAPGLLQDMVTKLAHVLIEYAPAQPEQQARQTQRRWALLRNLFRACWAFRGSLEALCCVCLEPSEKGKGLLCPRNHKNPLLCLDCLEPYVCSLIGTSELRRQGGGISCPACMVTGEPYVFAQMQVQQKLGGTTLRRFIEATDPQPLEALQEDDDLEAEMQVLVQDMEGRSVRIVSHYRASEHDEPREAHSVKDVLPFTWLQCGDGEMFFQYDPTQMTLRQHLSPRLFAMEVASCLNLECPNPECRALLDPDPDGCVAMSCLACEEGFCWVCFERCGFGGDAHPHVMEIHGDYFPTKPFTQAWHRKHRWRRVHRILRDLLEETQEDALQSSAQLLKDVELWPFPCTEPDPPQREREEGAPAPDGNEAYWPWPAAEAGLHAAARFGQVDLLLQALEAEDVDVNARNDRGMTALCFAAHEGRAEAIRLLMGRAADPNIADEHGVTPLHYACREPPFHIEDDIAGLLLSYENVDANQRDLSGATAIMVAAEVGRAEVIPSLLQCDRVEPNVTNIAGNSALFLAIIFNHLDVVLALLASHRVAVDLRSPNEETVLHLAARRGSREVTQRLLAHPAVDVNALSATSRSALMEAASAGADEVVGCILAKEGIVTDLLDSRGFSSLMLAAQSGSPETFEKLLPVSVSVINARNDEGKTVLMMLAERGAHSESPAHLCLCTLLEFACRSDRIALDINVQCCNGRTALMWAVASGCLASVDCLMALKPDMACQD</sequence>
<dbReference type="SMART" id="SM00248">
    <property type="entry name" value="ANK"/>
    <property type="match status" value="9"/>
</dbReference>